<dbReference type="AlphaFoldDB" id="A0A5J4KWG7"/>
<dbReference type="EMBL" id="BKZW01000004">
    <property type="protein sequence ID" value="GER91492.1"/>
    <property type="molecule type" value="Genomic_DNA"/>
</dbReference>
<name>A0A5J4KWG7_9CHLR</name>
<gene>
    <name evidence="1" type="ORF">KDW_56540</name>
</gene>
<dbReference type="InterPro" id="IPR006439">
    <property type="entry name" value="HAD-SF_hydro_IA"/>
</dbReference>
<dbReference type="PANTHER" id="PTHR47829">
    <property type="entry name" value="HYDROLASE, PUTATIVE (AFU_ORTHOLOGUE AFUA_1G12880)-RELATED"/>
    <property type="match status" value="1"/>
</dbReference>
<dbReference type="Gene3D" id="3.40.50.1000">
    <property type="entry name" value="HAD superfamily/HAD-like"/>
    <property type="match status" value="1"/>
</dbReference>
<dbReference type="PRINTS" id="PR00413">
    <property type="entry name" value="HADHALOGNASE"/>
</dbReference>
<dbReference type="PANTHER" id="PTHR47829:SF1">
    <property type="entry name" value="HAD FAMILY PHOSPHATASE"/>
    <property type="match status" value="1"/>
</dbReference>
<evidence type="ECO:0000313" key="1">
    <source>
        <dbReference type="EMBL" id="GER91492.1"/>
    </source>
</evidence>
<comment type="caution">
    <text evidence="1">The sequence shown here is derived from an EMBL/GenBank/DDBJ whole genome shotgun (WGS) entry which is preliminary data.</text>
</comment>
<evidence type="ECO:0008006" key="3">
    <source>
        <dbReference type="Google" id="ProtNLM"/>
    </source>
</evidence>
<proteinExistence type="predicted"/>
<dbReference type="SUPFAM" id="SSF56784">
    <property type="entry name" value="HAD-like"/>
    <property type="match status" value="1"/>
</dbReference>
<accession>A0A5J4KWG7</accession>
<dbReference type="InterPro" id="IPR023214">
    <property type="entry name" value="HAD_sf"/>
</dbReference>
<protein>
    <recommendedName>
        <fullName evidence="3">Haloacid dehalogenase</fullName>
    </recommendedName>
</protein>
<keyword evidence="2" id="KW-1185">Reference proteome</keyword>
<dbReference type="Pfam" id="PF00702">
    <property type="entry name" value="Hydrolase"/>
    <property type="match status" value="1"/>
</dbReference>
<organism evidence="1 2">
    <name type="scientific">Dictyobacter vulcani</name>
    <dbReference type="NCBI Taxonomy" id="2607529"/>
    <lineage>
        <taxon>Bacteria</taxon>
        <taxon>Bacillati</taxon>
        <taxon>Chloroflexota</taxon>
        <taxon>Ktedonobacteria</taxon>
        <taxon>Ktedonobacterales</taxon>
        <taxon>Dictyobacteraceae</taxon>
        <taxon>Dictyobacter</taxon>
    </lineage>
</organism>
<dbReference type="RefSeq" id="WP_151759138.1">
    <property type="nucleotide sequence ID" value="NZ_BKZW01000004.1"/>
</dbReference>
<evidence type="ECO:0000313" key="2">
    <source>
        <dbReference type="Proteomes" id="UP000326912"/>
    </source>
</evidence>
<sequence length="112" mass="12523">MAFFASLRPAYQTAMLSNSYTGARQRDQALYGFEDMTDMIIYSHEVGLLKPDPRIYALTCARLEVEPAEMIFLDDYEPNVIAARVSGIHGILFQNTAQAIADIQACLLACER</sequence>
<dbReference type="InterPro" id="IPR036412">
    <property type="entry name" value="HAD-like_sf"/>
</dbReference>
<reference evidence="1 2" key="1">
    <citation type="submission" date="2019-10" db="EMBL/GenBank/DDBJ databases">
        <title>Dictyobacter vulcani sp. nov., within the class Ktedonobacteria, isolated from soil of volcanic Mt. Zao.</title>
        <authorList>
            <person name="Zheng Y."/>
            <person name="Wang C.M."/>
            <person name="Sakai Y."/>
            <person name="Abe K."/>
            <person name="Yokota A."/>
            <person name="Yabe S."/>
        </authorList>
    </citation>
    <scope>NUCLEOTIDE SEQUENCE [LARGE SCALE GENOMIC DNA]</scope>
    <source>
        <strain evidence="1 2">W12</strain>
    </source>
</reference>
<dbReference type="Proteomes" id="UP000326912">
    <property type="component" value="Unassembled WGS sequence"/>
</dbReference>
<dbReference type="InterPro" id="IPR052898">
    <property type="entry name" value="ACAD10-like"/>
</dbReference>
<dbReference type="NCBIfam" id="TIGR01509">
    <property type="entry name" value="HAD-SF-IA-v3"/>
    <property type="match status" value="1"/>
</dbReference>